<accession>A0A212JMT7</accession>
<proteinExistence type="predicted"/>
<name>A0A212JMT7_9BACT</name>
<gene>
    <name evidence="1" type="ORF">KL86DYS1_20271</name>
</gene>
<protein>
    <submittedName>
        <fullName evidence="1">Uncharacterized protein</fullName>
    </submittedName>
</protein>
<organism evidence="1">
    <name type="scientific">uncultured Dysgonomonas sp</name>
    <dbReference type="NCBI Taxonomy" id="206096"/>
    <lineage>
        <taxon>Bacteria</taxon>
        <taxon>Pseudomonadati</taxon>
        <taxon>Bacteroidota</taxon>
        <taxon>Bacteroidia</taxon>
        <taxon>Bacteroidales</taxon>
        <taxon>Dysgonomonadaceae</taxon>
        <taxon>Dysgonomonas</taxon>
        <taxon>environmental samples</taxon>
    </lineage>
</organism>
<dbReference type="AlphaFoldDB" id="A0A212JMT7"/>
<dbReference type="EMBL" id="FLUM01000002">
    <property type="protein sequence ID" value="SBW00730.1"/>
    <property type="molecule type" value="Genomic_DNA"/>
</dbReference>
<sequence length="24" mass="2664">MKLSKEYNLNIIDAEKPASLDTGL</sequence>
<evidence type="ECO:0000313" key="1">
    <source>
        <dbReference type="EMBL" id="SBW00730.1"/>
    </source>
</evidence>
<reference evidence="1" key="1">
    <citation type="submission" date="2016-04" db="EMBL/GenBank/DDBJ databases">
        <authorList>
            <person name="Evans L.H."/>
            <person name="Alamgir A."/>
            <person name="Owens N."/>
            <person name="Weber N.D."/>
            <person name="Virtaneva K."/>
            <person name="Barbian K."/>
            <person name="Babar A."/>
            <person name="Rosenke K."/>
        </authorList>
    </citation>
    <scope>NUCLEOTIDE SEQUENCE</scope>
    <source>
        <strain evidence="1">86-1</strain>
    </source>
</reference>